<organism evidence="1 2">
    <name type="scientific">Thraustotheca clavata</name>
    <dbReference type="NCBI Taxonomy" id="74557"/>
    <lineage>
        <taxon>Eukaryota</taxon>
        <taxon>Sar</taxon>
        <taxon>Stramenopiles</taxon>
        <taxon>Oomycota</taxon>
        <taxon>Saprolegniomycetes</taxon>
        <taxon>Saprolegniales</taxon>
        <taxon>Achlyaceae</taxon>
        <taxon>Thraustotheca</taxon>
    </lineage>
</organism>
<protein>
    <recommendedName>
        <fullName evidence="3">F-box domain-containing protein</fullName>
    </recommendedName>
</protein>
<dbReference type="EMBL" id="JNBS01002782">
    <property type="protein sequence ID" value="OQR89311.1"/>
    <property type="molecule type" value="Genomic_DNA"/>
</dbReference>
<evidence type="ECO:0000313" key="1">
    <source>
        <dbReference type="EMBL" id="OQR89311.1"/>
    </source>
</evidence>
<keyword evidence="2" id="KW-1185">Reference proteome</keyword>
<reference evidence="1 2" key="1">
    <citation type="journal article" date="2014" name="Genome Biol. Evol.">
        <title>The secreted proteins of Achlya hypogyna and Thraustotheca clavata identify the ancestral oomycete secretome and reveal gene acquisitions by horizontal gene transfer.</title>
        <authorList>
            <person name="Misner I."/>
            <person name="Blouin N."/>
            <person name="Leonard G."/>
            <person name="Richards T.A."/>
            <person name="Lane C.E."/>
        </authorList>
    </citation>
    <scope>NUCLEOTIDE SEQUENCE [LARGE SCALE GENOMIC DNA]</scope>
    <source>
        <strain evidence="1 2">ATCC 34112</strain>
    </source>
</reference>
<dbReference type="Proteomes" id="UP000243217">
    <property type="component" value="Unassembled WGS sequence"/>
</dbReference>
<evidence type="ECO:0000313" key="2">
    <source>
        <dbReference type="Proteomes" id="UP000243217"/>
    </source>
</evidence>
<comment type="caution">
    <text evidence="1">The sequence shown here is derived from an EMBL/GenBank/DDBJ whole genome shotgun (WGS) entry which is preliminary data.</text>
</comment>
<dbReference type="AlphaFoldDB" id="A0A1V9YUF4"/>
<gene>
    <name evidence="1" type="ORF">THRCLA_22710</name>
</gene>
<proteinExistence type="predicted"/>
<evidence type="ECO:0008006" key="3">
    <source>
        <dbReference type="Google" id="ProtNLM"/>
    </source>
</evidence>
<dbReference type="InterPro" id="IPR036047">
    <property type="entry name" value="F-box-like_dom_sf"/>
</dbReference>
<accession>A0A1V9YUF4</accession>
<sequence>MSIPFTTFLSKTLTSVGLNSRRKQSLDGKKNTRCVKVLTKIAAILLQYLDALSICRLQRACWMWRREILDMEDTSLWTKLMILRFGEQQVVVYCIPSRLSFVTLLSKYGADEHNNNL</sequence>
<dbReference type="SUPFAM" id="SSF81383">
    <property type="entry name" value="F-box domain"/>
    <property type="match status" value="1"/>
</dbReference>
<dbReference type="Gene3D" id="1.20.1280.50">
    <property type="match status" value="1"/>
</dbReference>
<name>A0A1V9YUF4_9STRA</name>